<evidence type="ECO:0000313" key="3">
    <source>
        <dbReference type="Proteomes" id="UP001500736"/>
    </source>
</evidence>
<dbReference type="Pfam" id="PF00144">
    <property type="entry name" value="Beta-lactamase"/>
    <property type="match status" value="1"/>
</dbReference>
<proteinExistence type="predicted"/>
<dbReference type="PANTHER" id="PTHR46520">
    <property type="entry name" value="SERINE BETA-LACTAMASE-LIKE PROTEIN LACTB, MITOCHONDRIAL"/>
    <property type="match status" value="1"/>
</dbReference>
<accession>A0ABP3V8N9</accession>
<protein>
    <recommendedName>
        <fullName evidence="1">Beta-lactamase-related domain-containing protein</fullName>
    </recommendedName>
</protein>
<dbReference type="InterPro" id="IPR012338">
    <property type="entry name" value="Beta-lactam/transpept-like"/>
</dbReference>
<evidence type="ECO:0000259" key="1">
    <source>
        <dbReference type="Pfam" id="PF00144"/>
    </source>
</evidence>
<gene>
    <name evidence="2" type="ORF">GCM10009431_29840</name>
</gene>
<reference evidence="3" key="1">
    <citation type="journal article" date="2019" name="Int. J. Syst. Evol. Microbiol.">
        <title>The Global Catalogue of Microorganisms (GCM) 10K type strain sequencing project: providing services to taxonomists for standard genome sequencing and annotation.</title>
        <authorList>
            <consortium name="The Broad Institute Genomics Platform"/>
            <consortium name="The Broad Institute Genome Sequencing Center for Infectious Disease"/>
            <person name="Wu L."/>
            <person name="Ma J."/>
        </authorList>
    </citation>
    <scope>NUCLEOTIDE SEQUENCE [LARGE SCALE GENOMIC DNA]</scope>
    <source>
        <strain evidence="3">JCM 15976</strain>
    </source>
</reference>
<dbReference type="EMBL" id="BAAAGF010000005">
    <property type="protein sequence ID" value="GAA0749807.1"/>
    <property type="molecule type" value="Genomic_DNA"/>
</dbReference>
<feature type="domain" description="Beta-lactamase-related" evidence="1">
    <location>
        <begin position="346"/>
        <end position="652"/>
    </location>
</feature>
<evidence type="ECO:0000313" key="2">
    <source>
        <dbReference type="EMBL" id="GAA0749807.1"/>
    </source>
</evidence>
<dbReference type="PANTHER" id="PTHR46520:SF1">
    <property type="entry name" value="SERINE BETA-LACTAMASE-LIKE PROTEIN LACTB, MITOCHONDRIAL"/>
    <property type="match status" value="1"/>
</dbReference>
<dbReference type="SUPFAM" id="SSF56601">
    <property type="entry name" value="beta-lactamase/transpeptidase-like"/>
    <property type="match status" value="1"/>
</dbReference>
<sequence>MNNFLTFLALFVFITISNAQIKLTGKIINANTNEAIPYANIGIFNTEVGTISNEDGSFEIQIPEENLTSSITFSSLGFVSQTINVSSFSDKLSTVVQLNEDITKLDAVELTFKKSKKQFEAYGNSKSLLLSGQLHYDKDKAGSAMALMIVKENSDLKFITSASLYIAKNLSPEFKVRFRVMSVDSQTNKPGKDLIKEQIIKISDIKKGWLDFELKEPHNITDSSFFLVFEWILNAEDREYITSKYEEYMKEYPNRVSYDTVVVNNEKISIPQVSTVVAGTVFGVTKSKKDREDFACYYRSNSFGEWKRSSGILSAKVTLSNYPTEVNESSKSQITDGKDLTNQIENWAIEFKEKYNLTGLQLSISKNSNNIFSNGYGYSDVELKEEVNNQTQFRIASVSKTMTAAAIMQLYSKGLLDLNANIQEYVPEFPIKEHPITVKQVASHLAGIRDYYGKSLDEIFVQKHYNSLSEALEIFKNDPLVVKPGSKFLYSSFNYTLLGAAIENISKKNYLDYMHHNIWKPLNMQNTFGEVKDSIMPNKSKFYYPDGEEAIPYDLSYSYATGGLLSTTDDLVKFGASIINDNIFDETIKKEMFHNQLDGKNKPVNYGLGWYIGQNKDDEKVYYHLGELPSSSSLLLLYPERNLAIALLTNSTIISKSDYGFIPDIQELSKIVFDE</sequence>
<name>A0ABP3V8N9_9FLAO</name>
<dbReference type="Gene3D" id="2.60.40.1120">
    <property type="entry name" value="Carboxypeptidase-like, regulatory domain"/>
    <property type="match status" value="1"/>
</dbReference>
<dbReference type="SUPFAM" id="SSF49464">
    <property type="entry name" value="Carboxypeptidase regulatory domain-like"/>
    <property type="match status" value="1"/>
</dbReference>
<dbReference type="RefSeq" id="WP_343799577.1">
    <property type="nucleotide sequence ID" value="NZ_BAAAGF010000005.1"/>
</dbReference>
<comment type="caution">
    <text evidence="2">The sequence shown here is derived from an EMBL/GenBank/DDBJ whole genome shotgun (WGS) entry which is preliminary data.</text>
</comment>
<dbReference type="Pfam" id="PF13715">
    <property type="entry name" value="CarbopepD_reg_2"/>
    <property type="match status" value="1"/>
</dbReference>
<dbReference type="InterPro" id="IPR001466">
    <property type="entry name" value="Beta-lactam-related"/>
</dbReference>
<dbReference type="Proteomes" id="UP001500736">
    <property type="component" value="Unassembled WGS sequence"/>
</dbReference>
<dbReference type="InterPro" id="IPR052794">
    <property type="entry name" value="Mito_Ser_Protease_LACTB"/>
</dbReference>
<keyword evidence="3" id="KW-1185">Reference proteome</keyword>
<dbReference type="InterPro" id="IPR008969">
    <property type="entry name" value="CarboxyPept-like_regulatory"/>
</dbReference>
<dbReference type="Gene3D" id="3.40.710.10">
    <property type="entry name" value="DD-peptidase/beta-lactamase superfamily"/>
    <property type="match status" value="1"/>
</dbReference>
<organism evidence="2 3">
    <name type="scientific">Gaetbulibacter jejuensis</name>
    <dbReference type="NCBI Taxonomy" id="584607"/>
    <lineage>
        <taxon>Bacteria</taxon>
        <taxon>Pseudomonadati</taxon>
        <taxon>Bacteroidota</taxon>
        <taxon>Flavobacteriia</taxon>
        <taxon>Flavobacteriales</taxon>
        <taxon>Flavobacteriaceae</taxon>
        <taxon>Gaetbulibacter</taxon>
    </lineage>
</organism>